<reference evidence="3" key="1">
    <citation type="journal article" date="2014" name="Front. Microbiol.">
        <title>High frequency of phylogenetically diverse reductive dehalogenase-homologous genes in deep subseafloor sedimentary metagenomes.</title>
        <authorList>
            <person name="Kawai M."/>
            <person name="Futagami T."/>
            <person name="Toyoda A."/>
            <person name="Takaki Y."/>
            <person name="Nishi S."/>
            <person name="Hori S."/>
            <person name="Arai W."/>
            <person name="Tsubouchi T."/>
            <person name="Morono Y."/>
            <person name="Uchiyama I."/>
            <person name="Ito T."/>
            <person name="Fujiyama A."/>
            <person name="Inagaki F."/>
            <person name="Takami H."/>
        </authorList>
    </citation>
    <scope>NUCLEOTIDE SEQUENCE</scope>
    <source>
        <strain evidence="3">Expedition CK06-06</strain>
    </source>
</reference>
<dbReference type="SUPFAM" id="SSF56436">
    <property type="entry name" value="C-type lectin-like"/>
    <property type="match status" value="1"/>
</dbReference>
<dbReference type="InterPro" id="IPR050111">
    <property type="entry name" value="C-type_lectin/snaclec_domain"/>
</dbReference>
<proteinExistence type="predicted"/>
<dbReference type="PROSITE" id="PS50041">
    <property type="entry name" value="C_TYPE_LECTIN_2"/>
    <property type="match status" value="1"/>
</dbReference>
<evidence type="ECO:0000259" key="2">
    <source>
        <dbReference type="PROSITE" id="PS50041"/>
    </source>
</evidence>
<dbReference type="EMBL" id="BART01025407">
    <property type="protein sequence ID" value="GAH00521.1"/>
    <property type="molecule type" value="Genomic_DNA"/>
</dbReference>
<name>X1BXK8_9ZZZZ</name>
<dbReference type="Pfam" id="PF00059">
    <property type="entry name" value="Lectin_C"/>
    <property type="match status" value="1"/>
</dbReference>
<dbReference type="InterPro" id="IPR018378">
    <property type="entry name" value="C-type_lectin_CS"/>
</dbReference>
<organism evidence="3">
    <name type="scientific">marine sediment metagenome</name>
    <dbReference type="NCBI Taxonomy" id="412755"/>
    <lineage>
        <taxon>unclassified sequences</taxon>
        <taxon>metagenomes</taxon>
        <taxon>ecological metagenomes</taxon>
    </lineage>
</organism>
<feature type="domain" description="C-type lectin" evidence="2">
    <location>
        <begin position="1"/>
        <end position="97"/>
    </location>
</feature>
<dbReference type="PANTHER" id="PTHR22803">
    <property type="entry name" value="MANNOSE, PHOSPHOLIPASE, LECTIN RECEPTOR RELATED"/>
    <property type="match status" value="1"/>
</dbReference>
<evidence type="ECO:0000256" key="1">
    <source>
        <dbReference type="ARBA" id="ARBA00023157"/>
    </source>
</evidence>
<dbReference type="AlphaFoldDB" id="X1BXK8"/>
<dbReference type="InterPro" id="IPR001304">
    <property type="entry name" value="C-type_lectin-like"/>
</dbReference>
<dbReference type="InterPro" id="IPR016187">
    <property type="entry name" value="CTDL_fold"/>
</dbReference>
<gene>
    <name evidence="3" type="ORF">S01H4_45610</name>
</gene>
<accession>X1BXK8</accession>
<dbReference type="InterPro" id="IPR016186">
    <property type="entry name" value="C-type_lectin-like/link_sf"/>
</dbReference>
<comment type="caution">
    <text evidence="3">The sequence shown here is derived from an EMBL/GenBank/DDBJ whole genome shotgun (WGS) entry which is preliminary data.</text>
</comment>
<evidence type="ECO:0000313" key="3">
    <source>
        <dbReference type="EMBL" id="GAH00521.1"/>
    </source>
</evidence>
<keyword evidence="1" id="KW-1015">Disulfide bond</keyword>
<protein>
    <recommendedName>
        <fullName evidence="2">C-type lectin domain-containing protein</fullName>
    </recommendedName>
</protein>
<dbReference type="Gene3D" id="3.10.100.10">
    <property type="entry name" value="Mannose-Binding Protein A, subunit A"/>
    <property type="match status" value="1"/>
</dbReference>
<dbReference type="PROSITE" id="PS00615">
    <property type="entry name" value="C_TYPE_LECTIN_1"/>
    <property type="match status" value="1"/>
</dbReference>
<dbReference type="CDD" id="cd00037">
    <property type="entry name" value="CLECT"/>
    <property type="match status" value="1"/>
</dbReference>
<sequence length="99" mass="11019">MSLVRIDDEMENSFLSDNLPDTFWIGANDRSDNQSWVWSKDGAEFWNGDENGDPTGSLYSKWDPGEPNTSSNDCAVMLAGGNWEDSNCNNNLGYICEAL</sequence>